<gene>
    <name evidence="2" type="ORF">GSPATT00015806001</name>
</gene>
<proteinExistence type="predicted"/>
<reference evidence="2 3" key="1">
    <citation type="journal article" date="2006" name="Nature">
        <title>Global trends of whole-genome duplications revealed by the ciliate Paramecium tetraurelia.</title>
        <authorList>
            <consortium name="Genoscope"/>
            <person name="Aury J.-M."/>
            <person name="Jaillon O."/>
            <person name="Duret L."/>
            <person name="Noel B."/>
            <person name="Jubin C."/>
            <person name="Porcel B.M."/>
            <person name="Segurens B."/>
            <person name="Daubin V."/>
            <person name="Anthouard V."/>
            <person name="Aiach N."/>
            <person name="Arnaiz O."/>
            <person name="Billaut A."/>
            <person name="Beisson J."/>
            <person name="Blanc I."/>
            <person name="Bouhouche K."/>
            <person name="Camara F."/>
            <person name="Duharcourt S."/>
            <person name="Guigo R."/>
            <person name="Gogendeau D."/>
            <person name="Katinka M."/>
            <person name="Keller A.-M."/>
            <person name="Kissmehl R."/>
            <person name="Klotz C."/>
            <person name="Koll F."/>
            <person name="Le Moue A."/>
            <person name="Lepere C."/>
            <person name="Malinsky S."/>
            <person name="Nowacki M."/>
            <person name="Nowak J.K."/>
            <person name="Plattner H."/>
            <person name="Poulain J."/>
            <person name="Ruiz F."/>
            <person name="Serrano V."/>
            <person name="Zagulski M."/>
            <person name="Dessen P."/>
            <person name="Betermier M."/>
            <person name="Weissenbach J."/>
            <person name="Scarpelli C."/>
            <person name="Schachter V."/>
            <person name="Sperling L."/>
            <person name="Meyer E."/>
            <person name="Cohen J."/>
            <person name="Wincker P."/>
        </authorList>
    </citation>
    <scope>NUCLEOTIDE SEQUENCE [LARGE SCALE GENOMIC DNA]</scope>
    <source>
        <strain evidence="2 3">Stock d4-2</strain>
    </source>
</reference>
<accession>A0DD30</accession>
<evidence type="ECO:0000313" key="2">
    <source>
        <dbReference type="EMBL" id="CAK80947.1"/>
    </source>
</evidence>
<dbReference type="OMA" id="SKQWAAC"/>
<name>A0DD30_PARTE</name>
<dbReference type="KEGG" id="ptm:GSPATT00015806001"/>
<dbReference type="OrthoDB" id="311060at2759"/>
<feature type="region of interest" description="Disordered" evidence="1">
    <location>
        <begin position="98"/>
        <end position="127"/>
    </location>
</feature>
<dbReference type="RefSeq" id="XP_001448344.1">
    <property type="nucleotide sequence ID" value="XM_001448307.1"/>
</dbReference>
<organism evidence="2 3">
    <name type="scientific">Paramecium tetraurelia</name>
    <dbReference type="NCBI Taxonomy" id="5888"/>
    <lineage>
        <taxon>Eukaryota</taxon>
        <taxon>Sar</taxon>
        <taxon>Alveolata</taxon>
        <taxon>Ciliophora</taxon>
        <taxon>Intramacronucleata</taxon>
        <taxon>Oligohymenophorea</taxon>
        <taxon>Peniculida</taxon>
        <taxon>Parameciidae</taxon>
        <taxon>Paramecium</taxon>
    </lineage>
</organism>
<protein>
    <recommendedName>
        <fullName evidence="4">Ubiquitin-like domain-containing protein</fullName>
    </recommendedName>
</protein>
<dbReference type="EMBL" id="CT868385">
    <property type="protein sequence ID" value="CAK80947.1"/>
    <property type="molecule type" value="Genomic_DNA"/>
</dbReference>
<dbReference type="HOGENOM" id="CLU_1130899_0_0_1"/>
<dbReference type="InParanoid" id="A0DD30"/>
<sequence length="246" mass="28135">MSKALTIEILPSKQTLSIEMDPDTEIHELFEYIQQQNDINSDIRNWTCYSYLKRVFLNHNSRIGNAENDKLTINTQPTSQSITPQSDLINTSNKIPNTTNYQQSTSQGQQQQQQFGLQNQTSNQNPQQVTNLQYPQNQTYQNNNYSQQQYSGLVQSQMVTIHFSIIDGNIKREFKSGFKSDDRLEDLADAVLAYLGASKQWAACDLVIYGQNYNTGAKREKTLQQLSIKSDATIEARLRWIGGSEY</sequence>
<evidence type="ECO:0008006" key="4">
    <source>
        <dbReference type="Google" id="ProtNLM"/>
    </source>
</evidence>
<keyword evidence="3" id="KW-1185">Reference proteome</keyword>
<feature type="compositionally biased region" description="Low complexity" evidence="1">
    <location>
        <begin position="98"/>
        <end position="124"/>
    </location>
</feature>
<dbReference type="Proteomes" id="UP000000600">
    <property type="component" value="Unassembled WGS sequence"/>
</dbReference>
<evidence type="ECO:0000256" key="1">
    <source>
        <dbReference type="SAM" id="MobiDB-lite"/>
    </source>
</evidence>
<evidence type="ECO:0000313" key="3">
    <source>
        <dbReference type="Proteomes" id="UP000000600"/>
    </source>
</evidence>
<dbReference type="GeneID" id="5034129"/>
<dbReference type="AlphaFoldDB" id="A0DD30"/>